<dbReference type="AlphaFoldDB" id="A0A1I7JAT5"/>
<dbReference type="EMBL" id="FPBV01000009">
    <property type="protein sequence ID" value="SFU82350.1"/>
    <property type="molecule type" value="Genomic_DNA"/>
</dbReference>
<organism evidence="8 9">
    <name type="scientific">Alicyclobacillus macrosporangiidus</name>
    <dbReference type="NCBI Taxonomy" id="392015"/>
    <lineage>
        <taxon>Bacteria</taxon>
        <taxon>Bacillati</taxon>
        <taxon>Bacillota</taxon>
        <taxon>Bacilli</taxon>
        <taxon>Bacillales</taxon>
        <taxon>Alicyclobacillaceae</taxon>
        <taxon>Alicyclobacillus</taxon>
    </lineage>
</organism>
<keyword evidence="6 7" id="KW-0472">Membrane</keyword>
<dbReference type="EC" id="2.5.1.145" evidence="7"/>
<evidence type="ECO:0000256" key="3">
    <source>
        <dbReference type="ARBA" id="ARBA00022679"/>
    </source>
</evidence>
<dbReference type="NCBIfam" id="TIGR00544">
    <property type="entry name" value="lgt"/>
    <property type="match status" value="1"/>
</dbReference>
<keyword evidence="8" id="KW-0449">Lipoprotein</keyword>
<accession>A0A1I7JAT5</accession>
<evidence type="ECO:0000256" key="7">
    <source>
        <dbReference type="HAMAP-Rule" id="MF_01147"/>
    </source>
</evidence>
<keyword evidence="4 7" id="KW-0812">Transmembrane</keyword>
<dbReference type="GO" id="GO:0005886">
    <property type="term" value="C:plasma membrane"/>
    <property type="evidence" value="ECO:0007669"/>
    <property type="project" value="UniProtKB-SubCell"/>
</dbReference>
<evidence type="ECO:0000256" key="2">
    <source>
        <dbReference type="ARBA" id="ARBA00022475"/>
    </source>
</evidence>
<keyword evidence="9" id="KW-1185">Reference proteome</keyword>
<dbReference type="PANTHER" id="PTHR30589">
    <property type="entry name" value="PROLIPOPROTEIN DIACYLGLYCERYL TRANSFERASE"/>
    <property type="match status" value="1"/>
</dbReference>
<dbReference type="HAMAP" id="MF_01147">
    <property type="entry name" value="Lgt"/>
    <property type="match status" value="1"/>
</dbReference>
<dbReference type="eggNOG" id="COG0682">
    <property type="taxonomic scope" value="Bacteria"/>
</dbReference>
<evidence type="ECO:0000256" key="4">
    <source>
        <dbReference type="ARBA" id="ARBA00022692"/>
    </source>
</evidence>
<comment type="catalytic activity">
    <reaction evidence="7">
        <text>L-cysteinyl-[prolipoprotein] + a 1,2-diacyl-sn-glycero-3-phospho-(1'-sn-glycerol) = an S-1,2-diacyl-sn-glyceryl-L-cysteinyl-[prolipoprotein] + sn-glycerol 1-phosphate + H(+)</text>
        <dbReference type="Rhea" id="RHEA:56712"/>
        <dbReference type="Rhea" id="RHEA-COMP:14679"/>
        <dbReference type="Rhea" id="RHEA-COMP:14680"/>
        <dbReference type="ChEBI" id="CHEBI:15378"/>
        <dbReference type="ChEBI" id="CHEBI:29950"/>
        <dbReference type="ChEBI" id="CHEBI:57685"/>
        <dbReference type="ChEBI" id="CHEBI:64716"/>
        <dbReference type="ChEBI" id="CHEBI:140658"/>
        <dbReference type="EC" id="2.5.1.145"/>
    </reaction>
</comment>
<evidence type="ECO:0000313" key="9">
    <source>
        <dbReference type="Proteomes" id="UP000183508"/>
    </source>
</evidence>
<dbReference type="GO" id="GO:0042158">
    <property type="term" value="P:lipoprotein biosynthetic process"/>
    <property type="evidence" value="ECO:0007669"/>
    <property type="project" value="UniProtKB-UniRule"/>
</dbReference>
<reference evidence="9" key="1">
    <citation type="submission" date="2016-10" db="EMBL/GenBank/DDBJ databases">
        <authorList>
            <person name="Varghese N."/>
        </authorList>
    </citation>
    <scope>NUCLEOTIDE SEQUENCE [LARGE SCALE GENOMIC DNA]</scope>
    <source>
        <strain evidence="9">DSM 17980</strain>
    </source>
</reference>
<dbReference type="InterPro" id="IPR001640">
    <property type="entry name" value="Lgt"/>
</dbReference>
<dbReference type="Pfam" id="PF01790">
    <property type="entry name" value="LGT"/>
    <property type="match status" value="1"/>
</dbReference>
<feature type="transmembrane region" description="Helical" evidence="7">
    <location>
        <begin position="199"/>
        <end position="216"/>
    </location>
</feature>
<dbReference type="Proteomes" id="UP000183508">
    <property type="component" value="Unassembled WGS sequence"/>
</dbReference>
<feature type="transmembrane region" description="Helical" evidence="7">
    <location>
        <begin position="85"/>
        <end position="108"/>
    </location>
</feature>
<evidence type="ECO:0000256" key="6">
    <source>
        <dbReference type="ARBA" id="ARBA00023136"/>
    </source>
</evidence>
<feature type="transmembrane region" description="Helical" evidence="7">
    <location>
        <begin position="236"/>
        <end position="253"/>
    </location>
</feature>
<protein>
    <recommendedName>
        <fullName evidence="7">Phosphatidylglycerol--prolipoprotein diacylglyceryl transferase</fullName>
        <ecNumber evidence="7">2.5.1.145</ecNumber>
    </recommendedName>
</protein>
<dbReference type="RefSeq" id="WP_074952112.1">
    <property type="nucleotide sequence ID" value="NZ_FPBV01000009.1"/>
</dbReference>
<keyword evidence="5 7" id="KW-1133">Transmembrane helix</keyword>
<dbReference type="UniPathway" id="UPA00664"/>
<proteinExistence type="inferred from homology"/>
<evidence type="ECO:0000313" key="8">
    <source>
        <dbReference type="EMBL" id="SFU82350.1"/>
    </source>
</evidence>
<feature type="transmembrane region" description="Helical" evidence="7">
    <location>
        <begin position="47"/>
        <end position="65"/>
    </location>
</feature>
<evidence type="ECO:0000256" key="1">
    <source>
        <dbReference type="ARBA" id="ARBA00007150"/>
    </source>
</evidence>
<comment type="function">
    <text evidence="7">Catalyzes the transfer of the diacylglyceryl group from phosphatidylglycerol to the sulfhydryl group of the N-terminal cysteine of a prolipoprotein, the first step in the formation of mature lipoproteins.</text>
</comment>
<dbReference type="STRING" id="392015.SAMN05421543_10964"/>
<gene>
    <name evidence="7" type="primary">lgt</name>
    <name evidence="8" type="ORF">SAMN05421543_10964</name>
</gene>
<comment type="similarity">
    <text evidence="1 7">Belongs to the Lgt family.</text>
</comment>
<keyword evidence="3 7" id="KW-0808">Transferase</keyword>
<dbReference type="OrthoDB" id="871140at2"/>
<keyword evidence="2 7" id="KW-1003">Cell membrane</keyword>
<comment type="pathway">
    <text evidence="7">Protein modification; lipoprotein biosynthesis (diacylglyceryl transfer).</text>
</comment>
<evidence type="ECO:0000256" key="5">
    <source>
        <dbReference type="ARBA" id="ARBA00022989"/>
    </source>
</evidence>
<comment type="subcellular location">
    <subcellularLocation>
        <location evidence="7">Cell membrane</location>
        <topology evidence="7">Multi-pass membrane protein</topology>
    </subcellularLocation>
</comment>
<dbReference type="GO" id="GO:0008961">
    <property type="term" value="F:phosphatidylglycerol-prolipoprotein diacylglyceryl transferase activity"/>
    <property type="evidence" value="ECO:0007669"/>
    <property type="project" value="UniProtKB-UniRule"/>
</dbReference>
<feature type="binding site" evidence="7">
    <location>
        <position position="133"/>
    </location>
    <ligand>
        <name>a 1,2-diacyl-sn-glycero-3-phospho-(1'-sn-glycerol)</name>
        <dbReference type="ChEBI" id="CHEBI:64716"/>
    </ligand>
</feature>
<dbReference type="PANTHER" id="PTHR30589:SF0">
    <property type="entry name" value="PHOSPHATIDYLGLYCEROL--PROLIPOPROTEIN DIACYLGLYCERYL TRANSFERASE"/>
    <property type="match status" value="1"/>
</dbReference>
<sequence>MHQYWFWIGHFPVRAYSTIFAAAFLLGLGAVLYFARADGKSEYVPHFWNMAPGLLIGGLVGARFWQVFFFDWPYYRQNPAEIPAIWHGGLSIQGGVTGAFLVALWYVWRHRLDLWVMADIVAPGLLLGQSIGRDANLMNGDAFGDPTHHDFGLLYPEGTLARMTYGDQPLWPAEVWEGQADVILFALLLILKQRRWPKGFLFAYYLVAYNAVRFLLEMLRGDSPRYLFHWDAAQWTAAPLVLAGLVLAVYVFWRDRRRTPSPAETAERPGEPD</sequence>
<feature type="transmembrane region" description="Helical" evidence="7">
    <location>
        <begin position="15"/>
        <end position="35"/>
    </location>
</feature>
<name>A0A1I7JAT5_9BACL</name>